<name>A0A9P4ND11_9PLEO</name>
<protein>
    <submittedName>
        <fullName evidence="3">Uncharacterized protein</fullName>
    </submittedName>
</protein>
<feature type="region of interest" description="Disordered" evidence="2">
    <location>
        <begin position="100"/>
        <end position="123"/>
    </location>
</feature>
<evidence type="ECO:0000256" key="1">
    <source>
        <dbReference type="SAM" id="Coils"/>
    </source>
</evidence>
<sequence length="164" mass="18792">MHYNSNNHILPPNLPEIVVPSALYPAITRHSNTRVSRWCRNTFRELALQIVMDSVICHIQRQLAIEKSILELARLKQGKKALEEKVGVLERKAAKRSQPSPYLLWSASPQKPSHRAIEPQLSPRQLPPVSPQCPFHRATVVRKALLPDSPQCYLHQTFRQARET</sequence>
<dbReference type="EMBL" id="ML986578">
    <property type="protein sequence ID" value="KAF2271032.1"/>
    <property type="molecule type" value="Genomic_DNA"/>
</dbReference>
<evidence type="ECO:0000313" key="3">
    <source>
        <dbReference type="EMBL" id="KAF2271032.1"/>
    </source>
</evidence>
<dbReference type="AlphaFoldDB" id="A0A9P4ND11"/>
<keyword evidence="4" id="KW-1185">Reference proteome</keyword>
<evidence type="ECO:0000256" key="2">
    <source>
        <dbReference type="SAM" id="MobiDB-lite"/>
    </source>
</evidence>
<proteinExistence type="predicted"/>
<dbReference type="Proteomes" id="UP000800093">
    <property type="component" value="Unassembled WGS sequence"/>
</dbReference>
<evidence type="ECO:0000313" key="4">
    <source>
        <dbReference type="Proteomes" id="UP000800093"/>
    </source>
</evidence>
<feature type="coiled-coil region" evidence="1">
    <location>
        <begin position="65"/>
        <end position="92"/>
    </location>
</feature>
<keyword evidence="1" id="KW-0175">Coiled coil</keyword>
<reference evidence="4" key="1">
    <citation type="journal article" date="2020" name="Stud. Mycol.">
        <title>101 Dothideomycetes genomes: A test case for predicting lifestyles and emergence of pathogens.</title>
        <authorList>
            <person name="Haridas S."/>
            <person name="Albert R."/>
            <person name="Binder M."/>
            <person name="Bloem J."/>
            <person name="LaButti K."/>
            <person name="Salamov A."/>
            <person name="Andreopoulos B."/>
            <person name="Baker S."/>
            <person name="Barry K."/>
            <person name="Bills G."/>
            <person name="Bluhm B."/>
            <person name="Cannon C."/>
            <person name="Castanera R."/>
            <person name="Culley D."/>
            <person name="Daum C."/>
            <person name="Ezra D."/>
            <person name="Gonzalez J."/>
            <person name="Henrissat B."/>
            <person name="Kuo A."/>
            <person name="Liang C."/>
            <person name="Lipzen A."/>
            <person name="Lutzoni F."/>
            <person name="Magnuson J."/>
            <person name="Mondo S."/>
            <person name="Nolan M."/>
            <person name="Ohm R."/>
            <person name="Pangilinan J."/>
            <person name="Park H.-J."/>
            <person name="Ramirez L."/>
            <person name="Alfaro M."/>
            <person name="Sun H."/>
            <person name="Tritt A."/>
            <person name="Yoshinaga Y."/>
            <person name="Zwiers L.-H."/>
            <person name="Turgeon B."/>
            <person name="Goodwin S."/>
            <person name="Spatafora J."/>
            <person name="Crous P."/>
            <person name="Grigoriev I."/>
        </authorList>
    </citation>
    <scope>NUCLEOTIDE SEQUENCE [LARGE SCALE GENOMIC DNA]</scope>
    <source>
        <strain evidence="4">CBS 304.66</strain>
    </source>
</reference>
<accession>A0A9P4ND11</accession>
<organism evidence="3 4">
    <name type="scientific">Lojkania enalia</name>
    <dbReference type="NCBI Taxonomy" id="147567"/>
    <lineage>
        <taxon>Eukaryota</taxon>
        <taxon>Fungi</taxon>
        <taxon>Dikarya</taxon>
        <taxon>Ascomycota</taxon>
        <taxon>Pezizomycotina</taxon>
        <taxon>Dothideomycetes</taxon>
        <taxon>Pleosporomycetidae</taxon>
        <taxon>Pleosporales</taxon>
        <taxon>Pleosporales incertae sedis</taxon>
        <taxon>Lojkania</taxon>
    </lineage>
</organism>
<gene>
    <name evidence="3" type="ORF">CC78DRAFT_611068</name>
</gene>
<comment type="caution">
    <text evidence="3">The sequence shown here is derived from an EMBL/GenBank/DDBJ whole genome shotgun (WGS) entry which is preliminary data.</text>
</comment>